<organism evidence="2">
    <name type="scientific">Lepeophtheirus salmonis</name>
    <name type="common">Salmon louse</name>
    <name type="synonym">Caligus salmonis</name>
    <dbReference type="NCBI Taxonomy" id="72036"/>
    <lineage>
        <taxon>Eukaryota</taxon>
        <taxon>Metazoa</taxon>
        <taxon>Ecdysozoa</taxon>
        <taxon>Arthropoda</taxon>
        <taxon>Crustacea</taxon>
        <taxon>Multicrustacea</taxon>
        <taxon>Hexanauplia</taxon>
        <taxon>Copepoda</taxon>
        <taxon>Siphonostomatoida</taxon>
        <taxon>Caligidae</taxon>
        <taxon>Lepeophtheirus</taxon>
    </lineage>
</organism>
<feature type="transmembrane region" description="Helical" evidence="1">
    <location>
        <begin position="6"/>
        <end position="24"/>
    </location>
</feature>
<reference evidence="2" key="1">
    <citation type="submission" date="2014-05" db="EMBL/GenBank/DDBJ databases">
        <authorList>
            <person name="Chronopoulou M."/>
        </authorList>
    </citation>
    <scope>NUCLEOTIDE SEQUENCE</scope>
    <source>
        <tissue evidence="2">Whole organism</tissue>
    </source>
</reference>
<evidence type="ECO:0000313" key="2">
    <source>
        <dbReference type="EMBL" id="CDW35258.1"/>
    </source>
</evidence>
<sequence>MINSFSLFHIGIYVIYLFIINIRLEESLFESVTWTCGLDASVEKRERERSATLVMITY</sequence>
<keyword evidence="1" id="KW-1133">Transmembrane helix</keyword>
<keyword evidence="1" id="KW-0472">Membrane</keyword>
<dbReference type="EMBL" id="HACA01017897">
    <property type="protein sequence ID" value="CDW35258.1"/>
    <property type="molecule type" value="Transcribed_RNA"/>
</dbReference>
<proteinExistence type="predicted"/>
<dbReference type="AlphaFoldDB" id="A0A0K2UAJ1"/>
<protein>
    <submittedName>
        <fullName evidence="2">Uncharacterized protein</fullName>
    </submittedName>
</protein>
<accession>A0A0K2UAJ1</accession>
<keyword evidence="1" id="KW-0812">Transmembrane</keyword>
<evidence type="ECO:0000256" key="1">
    <source>
        <dbReference type="SAM" id="Phobius"/>
    </source>
</evidence>
<name>A0A0K2UAJ1_LEPSM</name>